<evidence type="ECO:0000313" key="5">
    <source>
        <dbReference type="Proteomes" id="UP001159659"/>
    </source>
</evidence>
<dbReference type="PROSITE" id="PS50297">
    <property type="entry name" value="ANK_REP_REGION"/>
    <property type="match status" value="7"/>
</dbReference>
<dbReference type="Gene3D" id="1.25.40.20">
    <property type="entry name" value="Ankyrin repeat-containing domain"/>
    <property type="match status" value="3"/>
</dbReference>
<dbReference type="Gene3D" id="3.80.10.10">
    <property type="entry name" value="Ribonuclease Inhibitor"/>
    <property type="match status" value="1"/>
</dbReference>
<dbReference type="InterPro" id="IPR036770">
    <property type="entry name" value="Ankyrin_rpt-contain_sf"/>
</dbReference>
<dbReference type="InterPro" id="IPR032675">
    <property type="entry name" value="LRR_dom_sf"/>
</dbReference>
<evidence type="ECO:0000256" key="3">
    <source>
        <dbReference type="PROSITE-ProRule" id="PRU00023"/>
    </source>
</evidence>
<dbReference type="PANTHER" id="PTHR24198">
    <property type="entry name" value="ANKYRIN REPEAT AND PROTEIN KINASE DOMAIN-CONTAINING PROTEIN"/>
    <property type="match status" value="1"/>
</dbReference>
<keyword evidence="1" id="KW-0677">Repeat</keyword>
<evidence type="ECO:0000256" key="2">
    <source>
        <dbReference type="ARBA" id="ARBA00023043"/>
    </source>
</evidence>
<dbReference type="AlphaFoldDB" id="A0AAV0UJY7"/>
<proteinExistence type="predicted"/>
<sequence length="784" mass="85409">MKRSFEDVSAVRSNVDDNALSTIDSEPVAVTGATSHDTNSFGRPRKYRMLHHTRSSALLVHPTEINGLSNDCNIAFSLTSPHRRCDDLEAALPEEALLNLVVSFLNVREQQHLREISRLWQERVQTLEVDRLDLSAKTLPLSARTLHRACLAVMQSYSRVRRLDVSGQRSLTDRDLLVLTSCFWSHLEEIVADDCPEVSDVAVLAMLNAQSLRLCSVSVRRCKRVTGEVFAGQVSHLTGLHPSLTSLNMDDTSVTRSFISCLETHFPTLQHLSALHTPAHRTFFLQNSTLRPVLHELQLLVSNELVELPLLPALLDEFHRWCRSQGRRKAGAFERTVIASGSRALLDIPLLLSGANATSETEATDSVLISPLLYACASGRTRALQAILMASQGQQNGTALDLENTDADGHSALSLAVANGLLEATRLLLQAGADVNTRSLISASPLYIASEHGWDVLVDMLLDANAERDCAVRGGATALCAAAKNGHRSIVLRLLAAEKQAEDELQARGRISKKQLVQALFLACEGGHLFVVSDLLLLTELDANVLMDENVSPLYLACQMGHVNIASLLLKRGANPSFRRPQGGVSCLYIAAQEGHDQIVRLLMKAGTNVYTKMHDMSTALHIAARMGRIAVSRALLQYGARLNDQTRSGLTALYIASEEGHVKLVQFLLEAGAVRDLQTSTGATALFAAVHRGHKAVIKALLLGGANASLAKHNGTSPLDAAALLGDIKTTRLLLRFGARVGGLTLHFAERRRNAADLQALLRTRYKAQHPSHRVNTDIVTSI</sequence>
<evidence type="ECO:0000256" key="1">
    <source>
        <dbReference type="ARBA" id="ARBA00022737"/>
    </source>
</evidence>
<protein>
    <recommendedName>
        <fullName evidence="6">F-box domain-containing protein</fullName>
    </recommendedName>
</protein>
<dbReference type="SUPFAM" id="SSF52047">
    <property type="entry name" value="RNI-like"/>
    <property type="match status" value="1"/>
</dbReference>
<dbReference type="Proteomes" id="UP001159659">
    <property type="component" value="Unassembled WGS sequence"/>
</dbReference>
<comment type="caution">
    <text evidence="4">The sequence shown here is derived from an EMBL/GenBank/DDBJ whole genome shotgun (WGS) entry which is preliminary data.</text>
</comment>
<feature type="repeat" description="ANK" evidence="3">
    <location>
        <begin position="549"/>
        <end position="581"/>
    </location>
</feature>
<dbReference type="SMART" id="SM00248">
    <property type="entry name" value="ANK"/>
    <property type="match status" value="11"/>
</dbReference>
<organism evidence="4 5">
    <name type="scientific">Peronospora farinosa</name>
    <dbReference type="NCBI Taxonomy" id="134698"/>
    <lineage>
        <taxon>Eukaryota</taxon>
        <taxon>Sar</taxon>
        <taxon>Stramenopiles</taxon>
        <taxon>Oomycota</taxon>
        <taxon>Peronosporomycetes</taxon>
        <taxon>Peronosporales</taxon>
        <taxon>Peronosporaceae</taxon>
        <taxon>Peronospora</taxon>
    </lineage>
</organism>
<dbReference type="EMBL" id="CANTFK010000983">
    <property type="protein sequence ID" value="CAI5737296.1"/>
    <property type="molecule type" value="Genomic_DNA"/>
</dbReference>
<dbReference type="Pfam" id="PF12796">
    <property type="entry name" value="Ank_2"/>
    <property type="match status" value="4"/>
</dbReference>
<dbReference type="InterPro" id="IPR002110">
    <property type="entry name" value="Ankyrin_rpt"/>
</dbReference>
<feature type="repeat" description="ANK" evidence="3">
    <location>
        <begin position="715"/>
        <end position="742"/>
    </location>
</feature>
<dbReference type="PROSITE" id="PS50088">
    <property type="entry name" value="ANK_REPEAT"/>
    <property type="match status" value="7"/>
</dbReference>
<evidence type="ECO:0000313" key="4">
    <source>
        <dbReference type="EMBL" id="CAI5737296.1"/>
    </source>
</evidence>
<evidence type="ECO:0008006" key="6">
    <source>
        <dbReference type="Google" id="ProtNLM"/>
    </source>
</evidence>
<feature type="repeat" description="ANK" evidence="3">
    <location>
        <begin position="682"/>
        <end position="714"/>
    </location>
</feature>
<reference evidence="4" key="1">
    <citation type="submission" date="2022-12" db="EMBL/GenBank/DDBJ databases">
        <authorList>
            <person name="Webb A."/>
        </authorList>
    </citation>
    <scope>NUCLEOTIDE SEQUENCE</scope>
    <source>
        <strain evidence="4">Pf2</strain>
    </source>
</reference>
<dbReference type="SUPFAM" id="SSF48403">
    <property type="entry name" value="Ankyrin repeat"/>
    <property type="match status" value="1"/>
</dbReference>
<gene>
    <name evidence="4" type="ORF">PFR002_LOCUS8326</name>
</gene>
<feature type="repeat" description="ANK" evidence="3">
    <location>
        <begin position="408"/>
        <end position="440"/>
    </location>
</feature>
<feature type="repeat" description="ANK" evidence="3">
    <location>
        <begin position="616"/>
        <end position="648"/>
    </location>
</feature>
<keyword evidence="2 3" id="KW-0040">ANK repeat</keyword>
<feature type="repeat" description="ANK" evidence="3">
    <location>
        <begin position="583"/>
        <end position="615"/>
    </location>
</feature>
<dbReference type="PANTHER" id="PTHR24198:SF165">
    <property type="entry name" value="ANKYRIN REPEAT-CONTAINING PROTEIN-RELATED"/>
    <property type="match status" value="1"/>
</dbReference>
<feature type="repeat" description="ANK" evidence="3">
    <location>
        <begin position="649"/>
        <end position="681"/>
    </location>
</feature>
<name>A0AAV0UJY7_9STRA</name>
<accession>A0AAV0UJY7</accession>